<dbReference type="AlphaFoldDB" id="D2W6N3"/>
<dbReference type="InParanoid" id="D2W6N3"/>
<accession>D2W6N3</accession>
<organism evidence="2">
    <name type="scientific">Naegleria gruberi</name>
    <name type="common">Amoeba</name>
    <dbReference type="NCBI Taxonomy" id="5762"/>
    <lineage>
        <taxon>Eukaryota</taxon>
        <taxon>Discoba</taxon>
        <taxon>Heterolobosea</taxon>
        <taxon>Tetramitia</taxon>
        <taxon>Eutetramitia</taxon>
        <taxon>Vahlkampfiidae</taxon>
        <taxon>Naegleria</taxon>
    </lineage>
</organism>
<name>D2W6N3_NAEGR</name>
<proteinExistence type="predicted"/>
<dbReference type="OrthoDB" id="10562598at2759"/>
<protein>
    <submittedName>
        <fullName evidence="1">Predicted protein</fullName>
    </submittedName>
</protein>
<gene>
    <name evidence="1" type="ORF">NAEGRDRAFT_77077</name>
</gene>
<dbReference type="GeneID" id="8860150"/>
<dbReference type="EMBL" id="GG739457">
    <property type="protein sequence ID" value="EFC35269.1"/>
    <property type="molecule type" value="Genomic_DNA"/>
</dbReference>
<dbReference type="RefSeq" id="XP_002668013.1">
    <property type="nucleotide sequence ID" value="XM_002667967.1"/>
</dbReference>
<sequence>NLITRFSIPISNSNLLIGNVILIENENNDGSDIAYVSISYQIHQVNVNTGKIVSSVSYINDIPDPDNSYLHLGYMGISGYLSVLSYSISSHSYSLTSAAMDKQVVGQVLPLTDFTECSLPMGKLDMAIADRYFFKHQLICSNYTNGNKNSGIYFTSYSGGAARVGQTPKLGKPYIHYQVQKDNIVNGNLPYLGPLVSVSNDHSVVLVTNQNNFQLIDYMNSAIVGTIPKSNLFPQFAVYSLKNNMLYHCTNDLNCQSVKISQ</sequence>
<reference evidence="1 2" key="1">
    <citation type="journal article" date="2010" name="Cell">
        <title>The genome of Naegleria gruberi illuminates early eukaryotic versatility.</title>
        <authorList>
            <person name="Fritz-Laylin L.K."/>
            <person name="Prochnik S.E."/>
            <person name="Ginger M.L."/>
            <person name="Dacks J.B."/>
            <person name="Carpenter M.L."/>
            <person name="Field M.C."/>
            <person name="Kuo A."/>
            <person name="Paredez A."/>
            <person name="Chapman J."/>
            <person name="Pham J."/>
            <person name="Shu S."/>
            <person name="Neupane R."/>
            <person name="Cipriano M."/>
            <person name="Mancuso J."/>
            <person name="Tu H."/>
            <person name="Salamov A."/>
            <person name="Lindquist E."/>
            <person name="Shapiro H."/>
            <person name="Lucas S."/>
            <person name="Grigoriev I.V."/>
            <person name="Cande W.Z."/>
            <person name="Fulton C."/>
            <person name="Rokhsar D.S."/>
            <person name="Dawson S.C."/>
        </authorList>
    </citation>
    <scope>NUCLEOTIDE SEQUENCE [LARGE SCALE GENOMIC DNA]</scope>
    <source>
        <strain evidence="1 2">NEG-M</strain>
    </source>
</reference>
<dbReference type="Proteomes" id="UP000006671">
    <property type="component" value="Unassembled WGS sequence"/>
</dbReference>
<dbReference type="KEGG" id="ngr:NAEGRDRAFT_77077"/>
<dbReference type="VEuPathDB" id="AmoebaDB:NAEGRDRAFT_77077"/>
<feature type="non-terminal residue" evidence="1">
    <location>
        <position position="1"/>
    </location>
</feature>
<evidence type="ECO:0000313" key="1">
    <source>
        <dbReference type="EMBL" id="EFC35269.1"/>
    </source>
</evidence>
<keyword evidence="2" id="KW-1185">Reference proteome</keyword>
<evidence type="ECO:0000313" key="2">
    <source>
        <dbReference type="Proteomes" id="UP000006671"/>
    </source>
</evidence>